<evidence type="ECO:0000256" key="1">
    <source>
        <dbReference type="SAM" id="Coils"/>
    </source>
</evidence>
<keyword evidence="2" id="KW-0812">Transmembrane</keyword>
<name>B7U594_BACIU</name>
<feature type="coiled-coil region" evidence="1">
    <location>
        <begin position="217"/>
        <end position="294"/>
    </location>
</feature>
<keyword evidence="1" id="KW-0175">Coiled coil</keyword>
<organism evidence="3">
    <name type="scientific">Bacillus subtilis</name>
    <dbReference type="NCBI Taxonomy" id="1423"/>
    <lineage>
        <taxon>Bacteria</taxon>
        <taxon>Bacillati</taxon>
        <taxon>Bacillota</taxon>
        <taxon>Bacilli</taxon>
        <taxon>Bacillales</taxon>
        <taxon>Bacillaceae</taxon>
        <taxon>Bacillus</taxon>
    </lineage>
</organism>
<keyword evidence="2" id="KW-0472">Membrane</keyword>
<dbReference type="EMBL" id="FJ434456">
    <property type="protein sequence ID" value="ACJ66897.1"/>
    <property type="molecule type" value="Genomic_DNA"/>
</dbReference>
<reference evidence="3" key="1">
    <citation type="submission" date="2008-10" db="EMBL/GenBank/DDBJ databases">
        <title>Identification of conjugative transfer genes on the p19 plasmid from the Bacillus subtilis soil strain 19.</title>
        <authorList>
            <person name="Poluektova E."/>
            <person name="Gagarina E."/>
            <person name="Shilovski I."/>
            <person name="Nezametdinova V."/>
            <person name="Prozorov A."/>
            <person name="Rodionova S."/>
        </authorList>
    </citation>
    <scope>NUCLEOTIDE SEQUENCE</scope>
    <source>
        <strain evidence="3">19</strain>
        <plasmid evidence="3">p19</plasmid>
    </source>
</reference>
<feature type="transmembrane region" description="Helical" evidence="2">
    <location>
        <begin position="15"/>
        <end position="38"/>
    </location>
</feature>
<evidence type="ECO:0000256" key="2">
    <source>
        <dbReference type="SAM" id="Phobius"/>
    </source>
</evidence>
<evidence type="ECO:0000313" key="3">
    <source>
        <dbReference type="EMBL" id="ACJ66897.1"/>
    </source>
</evidence>
<geneLocation type="plasmid" evidence="3">
    <name>p19</name>
</geneLocation>
<dbReference type="AlphaFoldDB" id="B7U594"/>
<keyword evidence="2" id="KW-1133">Transmembrane helix</keyword>
<gene>
    <name evidence="3" type="ORF">Bsb_17</name>
</gene>
<keyword evidence="3" id="KW-0614">Plasmid</keyword>
<sequence length="295" mass="34027">MANTIKLTKNRKSSFYLIVALVGLTVGLFLFTSKITLWDDTPILQTEFNDKLQGLNNSSVVLKEWQYNPDKKLMEITIKAASVDGTPVNNLTFYAKEKQNPQKKIPVEVVTQYEDAYVLHIKNIQPDYQVVGVVIAENVDKSNLSVNQLTFSDTDNANVQEENDQSELSSVTIYGDYRKVKVDPNLKTLTKKEYEIRGIKEDISVNEKEKRKIDTTLPEQKEYIEQLNEEIKTIEKDKKYQTNEEQIESNATIKNKQEEIENVNLNIQKLKERSKEYGEKIEKLNLKLNDVQKNG</sequence>
<accession>B7U594</accession>
<protein>
    <submittedName>
        <fullName evidence="3">Uncharacterized protein</fullName>
    </submittedName>
</protein>
<dbReference type="RefSeq" id="WP_172688804.1">
    <property type="nucleotide sequence ID" value="NZ_KX711616.1"/>
</dbReference>
<proteinExistence type="predicted"/>